<keyword evidence="6" id="KW-0746">Sphingolipid metabolism</keyword>
<sequence length="275" mass="28767">MAAGGRDRQDGRPVALITGGSSGIGLALAGRLAGLGFDLALVSRRADRLEAARQQLAAMAPEARIGIYPADVADAQAGAAAVQAAIAEMGPPDWAVLNAGIARPGHFLDQPVDDHHDQMATNYFGALNIARVVAPEMAEAGGGRMVFVSSGAAFFGIYGYAAYAPSKFALRGLAEVLRVELAGKGISVTLAYPPDTDTPQLVAENETKPAITQAITAGGGLWSAERVAERIVRGASRGRFLVAPGAQMTMLAYGHSMLAPLLRRYQMRIARKERS</sequence>
<dbReference type="RefSeq" id="WP_181760699.1">
    <property type="nucleotide sequence ID" value="NZ_BMCR01000010.1"/>
</dbReference>
<evidence type="ECO:0000259" key="11">
    <source>
        <dbReference type="SMART" id="SM00822"/>
    </source>
</evidence>
<keyword evidence="10" id="KW-0472">Membrane</keyword>
<feature type="domain" description="Ketoreductase" evidence="11">
    <location>
        <begin position="13"/>
        <end position="197"/>
    </location>
</feature>
<dbReference type="SUPFAM" id="SSF51735">
    <property type="entry name" value="NAD(P)-binding Rossmann-fold domains"/>
    <property type="match status" value="1"/>
</dbReference>
<dbReference type="AlphaFoldDB" id="A0A838XMJ2"/>
<comment type="pathway">
    <text evidence="3">Sphingolipid metabolism.</text>
</comment>
<feature type="transmembrane region" description="Helical" evidence="10">
    <location>
        <begin position="240"/>
        <end position="262"/>
    </location>
</feature>
<evidence type="ECO:0000313" key="13">
    <source>
        <dbReference type="Proteomes" id="UP000559404"/>
    </source>
</evidence>
<dbReference type="SMART" id="SM00822">
    <property type="entry name" value="PKS_KR"/>
    <property type="match status" value="1"/>
</dbReference>
<reference evidence="12 13" key="1">
    <citation type="submission" date="2020-07" db="EMBL/GenBank/DDBJ databases">
        <authorList>
            <person name="Li M."/>
        </authorList>
    </citation>
    <scope>NUCLEOTIDE SEQUENCE [LARGE SCALE GENOMIC DNA]</scope>
    <source>
        <strain evidence="12 13">DSM 23284</strain>
    </source>
</reference>
<dbReference type="CDD" id="cd08939">
    <property type="entry name" value="KDSR-like_SDR_c"/>
    <property type="match status" value="1"/>
</dbReference>
<evidence type="ECO:0000256" key="6">
    <source>
        <dbReference type="ARBA" id="ARBA00022919"/>
    </source>
</evidence>
<evidence type="ECO:0000256" key="4">
    <source>
        <dbReference type="ARBA" id="ARBA00022824"/>
    </source>
</evidence>
<dbReference type="Proteomes" id="UP000559404">
    <property type="component" value="Unassembled WGS sequence"/>
</dbReference>
<evidence type="ECO:0000256" key="2">
    <source>
        <dbReference type="ARBA" id="ARBA00004760"/>
    </source>
</evidence>
<dbReference type="Pfam" id="PF00106">
    <property type="entry name" value="adh_short"/>
    <property type="match status" value="1"/>
</dbReference>
<comment type="pathway">
    <text evidence="2">Lipid metabolism; sphingolipid metabolism.</text>
</comment>
<dbReference type="GO" id="GO:0030148">
    <property type="term" value="P:sphingolipid biosynthetic process"/>
    <property type="evidence" value="ECO:0007669"/>
    <property type="project" value="InterPro"/>
</dbReference>
<evidence type="ECO:0000256" key="3">
    <source>
        <dbReference type="ARBA" id="ARBA00004991"/>
    </source>
</evidence>
<dbReference type="GO" id="GO:0016020">
    <property type="term" value="C:membrane"/>
    <property type="evidence" value="ECO:0007669"/>
    <property type="project" value="GOC"/>
</dbReference>
<evidence type="ECO:0000256" key="7">
    <source>
        <dbReference type="ARBA" id="ARBA00023002"/>
    </source>
</evidence>
<dbReference type="PRINTS" id="PR00081">
    <property type="entry name" value="GDHRDH"/>
</dbReference>
<dbReference type="GO" id="GO:0006666">
    <property type="term" value="P:3-keto-sphinganine metabolic process"/>
    <property type="evidence" value="ECO:0007669"/>
    <property type="project" value="InterPro"/>
</dbReference>
<accession>A0A838XMJ2</accession>
<dbReference type="GO" id="GO:0047560">
    <property type="term" value="F:3-dehydrosphinganine reductase activity"/>
    <property type="evidence" value="ECO:0007669"/>
    <property type="project" value="UniProtKB-EC"/>
</dbReference>
<keyword evidence="10" id="KW-1133">Transmembrane helix</keyword>
<evidence type="ECO:0000256" key="1">
    <source>
        <dbReference type="ARBA" id="ARBA00004240"/>
    </source>
</evidence>
<dbReference type="Gene3D" id="3.40.50.720">
    <property type="entry name" value="NAD(P)-binding Rossmann-like Domain"/>
    <property type="match status" value="1"/>
</dbReference>
<dbReference type="PANTHER" id="PTHR43550:SF3">
    <property type="entry name" value="3-KETODIHYDROSPHINGOSINE REDUCTASE"/>
    <property type="match status" value="1"/>
</dbReference>
<dbReference type="InterPro" id="IPR002347">
    <property type="entry name" value="SDR_fam"/>
</dbReference>
<keyword evidence="4" id="KW-0256">Endoplasmic reticulum</keyword>
<evidence type="ECO:0000256" key="8">
    <source>
        <dbReference type="ARBA" id="ARBA00023098"/>
    </source>
</evidence>
<comment type="caution">
    <text evidence="12">The sequence shown here is derived from an EMBL/GenBank/DDBJ whole genome shotgun (WGS) entry which is preliminary data.</text>
</comment>
<evidence type="ECO:0000313" key="12">
    <source>
        <dbReference type="EMBL" id="MBA4612499.1"/>
    </source>
</evidence>
<evidence type="ECO:0000256" key="10">
    <source>
        <dbReference type="SAM" id="Phobius"/>
    </source>
</evidence>
<keyword evidence="5" id="KW-0521">NADP</keyword>
<evidence type="ECO:0000256" key="5">
    <source>
        <dbReference type="ARBA" id="ARBA00022857"/>
    </source>
</evidence>
<gene>
    <name evidence="12" type="ORF">H1W37_12600</name>
</gene>
<dbReference type="InterPro" id="IPR036291">
    <property type="entry name" value="NAD(P)-bd_dom_sf"/>
</dbReference>
<evidence type="ECO:0000256" key="9">
    <source>
        <dbReference type="ARBA" id="ARBA00026112"/>
    </source>
</evidence>
<organism evidence="12 13">
    <name type="scientific">Stappia taiwanensis</name>
    <dbReference type="NCBI Taxonomy" id="992267"/>
    <lineage>
        <taxon>Bacteria</taxon>
        <taxon>Pseudomonadati</taxon>
        <taxon>Pseudomonadota</taxon>
        <taxon>Alphaproteobacteria</taxon>
        <taxon>Hyphomicrobiales</taxon>
        <taxon>Stappiaceae</taxon>
        <taxon>Stappia</taxon>
    </lineage>
</organism>
<name>A0A838XMJ2_9HYPH</name>
<keyword evidence="13" id="KW-1185">Reference proteome</keyword>
<dbReference type="InterPro" id="IPR045022">
    <property type="entry name" value="KDSR-like"/>
</dbReference>
<reference evidence="12 13" key="2">
    <citation type="submission" date="2020-08" db="EMBL/GenBank/DDBJ databases">
        <title>Stappia taiwanensis sp. nov., isolated from a coastal thermal spring.</title>
        <authorList>
            <person name="Kampfer P."/>
        </authorList>
    </citation>
    <scope>NUCLEOTIDE SEQUENCE [LARGE SCALE GENOMIC DNA]</scope>
    <source>
        <strain evidence="12 13">DSM 23284</strain>
    </source>
</reference>
<dbReference type="EMBL" id="JACEON010000011">
    <property type="protein sequence ID" value="MBA4612499.1"/>
    <property type="molecule type" value="Genomic_DNA"/>
</dbReference>
<keyword evidence="8" id="KW-0443">Lipid metabolism</keyword>
<proteinExistence type="predicted"/>
<keyword evidence="7" id="KW-0560">Oxidoreductase</keyword>
<dbReference type="InterPro" id="IPR057326">
    <property type="entry name" value="KR_dom"/>
</dbReference>
<comment type="subcellular location">
    <subcellularLocation>
        <location evidence="1">Endoplasmic reticulum</location>
    </subcellularLocation>
</comment>
<dbReference type="EC" id="1.1.1.102" evidence="9"/>
<keyword evidence="10" id="KW-0812">Transmembrane</keyword>
<dbReference type="PANTHER" id="PTHR43550">
    <property type="entry name" value="3-KETODIHYDROSPHINGOSINE REDUCTASE"/>
    <property type="match status" value="1"/>
</dbReference>
<protein>
    <recommendedName>
        <fullName evidence="9">3-dehydrosphinganine reductase</fullName>
        <ecNumber evidence="9">1.1.1.102</ecNumber>
    </recommendedName>
</protein>